<name>A0ABN4S2D2_XENHO</name>
<gene>
    <name evidence="2" type="ORF">A9255_07875</name>
</gene>
<sequence>MATLNDLSNQLAKIRKQIPFAMAQALTSVARKIEKAQKVALERRLENPTSFTVKSVRSQGARKDNLTAKVSVMPTAAGYLEPFEVGGVHKLNGSALLNPKNVKLNKHGNLPRNKLSQLKGKEDTFIGEVSTRYGENVNGVWRRKKAKKVKKNKRRLKRSSNGTRRPRQKQRPPKLLIRFGDALPVEPILGYQERAQQMAQSLMPAAISQALDEAIRTAK</sequence>
<keyword evidence="3" id="KW-1185">Reference proteome</keyword>
<evidence type="ECO:0000313" key="2">
    <source>
        <dbReference type="EMBL" id="AOM40509.1"/>
    </source>
</evidence>
<evidence type="ECO:0000256" key="1">
    <source>
        <dbReference type="SAM" id="MobiDB-lite"/>
    </source>
</evidence>
<dbReference type="EMBL" id="CP016176">
    <property type="protein sequence ID" value="AOM40509.1"/>
    <property type="molecule type" value="Genomic_DNA"/>
</dbReference>
<feature type="region of interest" description="Disordered" evidence="1">
    <location>
        <begin position="143"/>
        <end position="176"/>
    </location>
</feature>
<evidence type="ECO:0008006" key="4">
    <source>
        <dbReference type="Google" id="ProtNLM"/>
    </source>
</evidence>
<dbReference type="RefSeq" id="WP_069316229.1">
    <property type="nucleotide sequence ID" value="NZ_CP016176.1"/>
</dbReference>
<evidence type="ECO:0000313" key="3">
    <source>
        <dbReference type="Proteomes" id="UP000094600"/>
    </source>
</evidence>
<dbReference type="Proteomes" id="UP000094600">
    <property type="component" value="Chromosome"/>
</dbReference>
<accession>A0ABN4S2D2</accession>
<protein>
    <recommendedName>
        <fullName evidence="4">Tail protein</fullName>
    </recommendedName>
</protein>
<proteinExistence type="predicted"/>
<feature type="compositionally biased region" description="Basic residues" evidence="1">
    <location>
        <begin position="143"/>
        <end position="172"/>
    </location>
</feature>
<reference evidence="2 3" key="1">
    <citation type="submission" date="2016-06" db="EMBL/GenBank/DDBJ databases">
        <title>Bacterial characters and pathogenicity of Xenorhabdus hominickii from an entomopathogenic nematode, Steinernema monticolum.</title>
        <authorList>
            <person name="Park Y."/>
            <person name="Kim Y."/>
        </authorList>
    </citation>
    <scope>NUCLEOTIDE SEQUENCE [LARGE SCALE GENOMIC DNA]</scope>
    <source>
        <strain evidence="2 3">ANU1</strain>
    </source>
</reference>
<organism evidence="2 3">
    <name type="scientific">Xenorhabdus hominickii</name>
    <dbReference type="NCBI Taxonomy" id="351679"/>
    <lineage>
        <taxon>Bacteria</taxon>
        <taxon>Pseudomonadati</taxon>
        <taxon>Pseudomonadota</taxon>
        <taxon>Gammaproteobacteria</taxon>
        <taxon>Enterobacterales</taxon>
        <taxon>Morganellaceae</taxon>
        <taxon>Xenorhabdus</taxon>
    </lineage>
</organism>